<accession>A0A346XU48</accession>
<dbReference type="SMART" id="SM00507">
    <property type="entry name" value="HNHc"/>
    <property type="match status" value="1"/>
</dbReference>
<keyword evidence="2" id="KW-0378">Hydrolase</keyword>
<evidence type="ECO:0000313" key="3">
    <source>
        <dbReference type="Proteomes" id="UP000264006"/>
    </source>
</evidence>
<name>A0A346XU48_9ACTN</name>
<keyword evidence="3" id="KW-1185">Reference proteome</keyword>
<dbReference type="PANTHER" id="PTHR33877">
    <property type="entry name" value="SLL1193 PROTEIN"/>
    <property type="match status" value="1"/>
</dbReference>
<dbReference type="OrthoDB" id="9802901at2"/>
<dbReference type="KEGG" id="euz:DVS28_a1044"/>
<dbReference type="InterPro" id="IPR002711">
    <property type="entry name" value="HNH"/>
</dbReference>
<evidence type="ECO:0000259" key="1">
    <source>
        <dbReference type="SMART" id="SM00507"/>
    </source>
</evidence>
<dbReference type="InterPro" id="IPR052892">
    <property type="entry name" value="NA-targeting_endonuclease"/>
</dbReference>
<dbReference type="Gene3D" id="1.10.30.50">
    <property type="match status" value="1"/>
</dbReference>
<dbReference type="PANTHER" id="PTHR33877:SF2">
    <property type="entry name" value="OS07G0170200 PROTEIN"/>
    <property type="match status" value="1"/>
</dbReference>
<dbReference type="EMBL" id="CP031165">
    <property type="protein sequence ID" value="AXV05745.1"/>
    <property type="molecule type" value="Genomic_DNA"/>
</dbReference>
<sequence length="172" mass="18638">MQDRMIPVKPTRPTLVLNGAGLPLGAIPLSRAVSLVMTHRAETLASEGVIRSPSVTLPAPTVIVRVGWVPSPRGVHTRVTKSALLARDRWSCGWCGMPGDTVDHIVPRSRGGRHEWANVVTSCLSCNNDKGSAMPDWSTLRVRPEAPSRLLVLSRQLARLGRGAWEPYLPAA</sequence>
<dbReference type="GO" id="GO:0008270">
    <property type="term" value="F:zinc ion binding"/>
    <property type="evidence" value="ECO:0007669"/>
    <property type="project" value="InterPro"/>
</dbReference>
<dbReference type="InterPro" id="IPR003615">
    <property type="entry name" value="HNH_nuc"/>
</dbReference>
<dbReference type="GO" id="GO:0004519">
    <property type="term" value="F:endonuclease activity"/>
    <property type="evidence" value="ECO:0007669"/>
    <property type="project" value="UniProtKB-KW"/>
</dbReference>
<reference evidence="2 3" key="1">
    <citation type="submission" date="2018-09" db="EMBL/GenBank/DDBJ databases">
        <title>Complete genome sequence of Euzebya sp. DY32-46 isolated from seawater of Pacific Ocean.</title>
        <authorList>
            <person name="Xu L."/>
            <person name="Wu Y.-H."/>
            <person name="Xu X.-W."/>
        </authorList>
    </citation>
    <scope>NUCLEOTIDE SEQUENCE [LARGE SCALE GENOMIC DNA]</scope>
    <source>
        <strain evidence="2 3">DY32-46</strain>
    </source>
</reference>
<keyword evidence="2" id="KW-0540">Nuclease</keyword>
<dbReference type="CDD" id="cd00085">
    <property type="entry name" value="HNHc"/>
    <property type="match status" value="1"/>
</dbReference>
<dbReference type="Proteomes" id="UP000264006">
    <property type="component" value="Chromosome"/>
</dbReference>
<dbReference type="GO" id="GO:0003676">
    <property type="term" value="F:nucleic acid binding"/>
    <property type="evidence" value="ECO:0007669"/>
    <property type="project" value="InterPro"/>
</dbReference>
<dbReference type="AlphaFoldDB" id="A0A346XU48"/>
<proteinExistence type="predicted"/>
<organism evidence="2 3">
    <name type="scientific">Euzebya pacifica</name>
    <dbReference type="NCBI Taxonomy" id="1608957"/>
    <lineage>
        <taxon>Bacteria</taxon>
        <taxon>Bacillati</taxon>
        <taxon>Actinomycetota</taxon>
        <taxon>Nitriliruptoria</taxon>
        <taxon>Euzebyales</taxon>
    </lineage>
</organism>
<keyword evidence="2" id="KW-0255">Endonuclease</keyword>
<protein>
    <submittedName>
        <fullName evidence="2">HNH endonuclease family protein</fullName>
    </submittedName>
</protein>
<evidence type="ECO:0000313" key="2">
    <source>
        <dbReference type="EMBL" id="AXV05745.1"/>
    </source>
</evidence>
<dbReference type="Pfam" id="PF01844">
    <property type="entry name" value="HNH"/>
    <property type="match status" value="1"/>
</dbReference>
<gene>
    <name evidence="2" type="ORF">DVS28_a1044</name>
</gene>
<feature type="domain" description="HNH nuclease" evidence="1">
    <location>
        <begin position="79"/>
        <end position="128"/>
    </location>
</feature>